<feature type="transmembrane region" description="Helical" evidence="7">
    <location>
        <begin position="34"/>
        <end position="52"/>
    </location>
</feature>
<dbReference type="OrthoDB" id="9812647at2"/>
<dbReference type="Proteomes" id="UP000295096">
    <property type="component" value="Unassembled WGS sequence"/>
</dbReference>
<dbReference type="PANTHER" id="PTHR30250">
    <property type="entry name" value="PST FAMILY PREDICTED COLANIC ACID TRANSPORTER"/>
    <property type="match status" value="1"/>
</dbReference>
<dbReference type="EMBL" id="SMSJ01000003">
    <property type="protein sequence ID" value="TDH64012.1"/>
    <property type="molecule type" value="Genomic_DNA"/>
</dbReference>
<feature type="transmembrane region" description="Helical" evidence="7">
    <location>
        <begin position="478"/>
        <end position="498"/>
    </location>
</feature>
<dbReference type="InterPro" id="IPR050833">
    <property type="entry name" value="Poly_Biosynth_Transport"/>
</dbReference>
<feature type="transmembrane region" description="Helical" evidence="7">
    <location>
        <begin position="183"/>
        <end position="203"/>
    </location>
</feature>
<dbReference type="Pfam" id="PF01943">
    <property type="entry name" value="Polysacc_synt"/>
    <property type="match status" value="1"/>
</dbReference>
<dbReference type="AlphaFoldDB" id="A0A4R5QKM3"/>
<dbReference type="CDD" id="cd13128">
    <property type="entry name" value="MATE_Wzx_like"/>
    <property type="match status" value="1"/>
</dbReference>
<feature type="transmembrane region" description="Helical" evidence="7">
    <location>
        <begin position="105"/>
        <end position="128"/>
    </location>
</feature>
<keyword evidence="3 7" id="KW-0812">Transmembrane</keyword>
<keyword evidence="9" id="KW-1185">Reference proteome</keyword>
<keyword evidence="4 7" id="KW-1133">Transmembrane helix</keyword>
<protein>
    <submittedName>
        <fullName evidence="8">Flippase</fullName>
    </submittedName>
</protein>
<feature type="transmembrane region" description="Helical" evidence="7">
    <location>
        <begin position="399"/>
        <end position="417"/>
    </location>
</feature>
<comment type="subcellular location">
    <subcellularLocation>
        <location evidence="1">Cell membrane</location>
        <topology evidence="1">Multi-pass membrane protein</topology>
    </subcellularLocation>
</comment>
<evidence type="ECO:0000256" key="1">
    <source>
        <dbReference type="ARBA" id="ARBA00004651"/>
    </source>
</evidence>
<comment type="caution">
    <text evidence="8">The sequence shown here is derived from an EMBL/GenBank/DDBJ whole genome shotgun (WGS) entry which is preliminary data.</text>
</comment>
<gene>
    <name evidence="8" type="ORF">E2C06_04110</name>
</gene>
<name>A0A4R5QKM3_9PROT</name>
<organism evidence="8 9">
    <name type="scientific">Dankookia rubra</name>
    <dbReference type="NCBI Taxonomy" id="1442381"/>
    <lineage>
        <taxon>Bacteria</taxon>
        <taxon>Pseudomonadati</taxon>
        <taxon>Pseudomonadota</taxon>
        <taxon>Alphaproteobacteria</taxon>
        <taxon>Acetobacterales</taxon>
        <taxon>Roseomonadaceae</taxon>
        <taxon>Dankookia</taxon>
    </lineage>
</organism>
<sequence>MDPRPAPLARPRAGKVSMDHPEARTQARAMITGIAWNAAGRGLPLILALLLTPFLVHQLGLERWGLFTLALALVGVFGVFDFGVGQALTRALSERIGAGRGEEAAGLVGAALAWLAGLSLLVAAGLWLGVPLLVERVLNVPAALQPQAIAAMRVLAAAAPLVVLNAALWGVLAAYQRFRAANLATIPVNVFYYLGPVLVLLVWDDLMAVMLTLVAVRLANTISYLFLLRDLVRRVLATPLRLGLVLPLLRLGGWMTFSGLLVQALLYADRFLIGALLSLAAVAWYATPLDLVLRVWMVPVAVSQTLLPAFASAYATLPQQTVALLRRGSLLVMGLVLPIALVLAGAGDRILGLWLGPEFASGGGLVLRILGVGIYFSCLAYVPGALIDAIGRPDLTARFALLQAVVYLPLAALLLVWQGIEGAALAWTLRCLVDCLGRFWLATRIYPLAREAAMRLVPALAVAGAGLALLPAMASSPAMLAVGLLALGSFAGLALRSLDPGERGRIRDRLRHPGGLLRLGGAG</sequence>
<feature type="transmembrane region" description="Helical" evidence="7">
    <location>
        <begin position="366"/>
        <end position="387"/>
    </location>
</feature>
<feature type="transmembrane region" description="Helical" evidence="7">
    <location>
        <begin position="64"/>
        <end position="84"/>
    </location>
</feature>
<feature type="region of interest" description="Disordered" evidence="6">
    <location>
        <begin position="1"/>
        <end position="20"/>
    </location>
</feature>
<dbReference type="GO" id="GO:0005886">
    <property type="term" value="C:plasma membrane"/>
    <property type="evidence" value="ECO:0007669"/>
    <property type="project" value="UniProtKB-SubCell"/>
</dbReference>
<keyword evidence="2" id="KW-1003">Cell membrane</keyword>
<evidence type="ECO:0000256" key="6">
    <source>
        <dbReference type="SAM" id="MobiDB-lite"/>
    </source>
</evidence>
<evidence type="ECO:0000256" key="5">
    <source>
        <dbReference type="ARBA" id="ARBA00023136"/>
    </source>
</evidence>
<feature type="transmembrane region" description="Helical" evidence="7">
    <location>
        <begin position="329"/>
        <end position="346"/>
    </location>
</feature>
<evidence type="ECO:0000313" key="8">
    <source>
        <dbReference type="EMBL" id="TDH64012.1"/>
    </source>
</evidence>
<dbReference type="PANTHER" id="PTHR30250:SF26">
    <property type="entry name" value="PSMA PROTEIN"/>
    <property type="match status" value="1"/>
</dbReference>
<evidence type="ECO:0000256" key="2">
    <source>
        <dbReference type="ARBA" id="ARBA00022475"/>
    </source>
</evidence>
<evidence type="ECO:0000313" key="9">
    <source>
        <dbReference type="Proteomes" id="UP000295096"/>
    </source>
</evidence>
<dbReference type="InterPro" id="IPR002797">
    <property type="entry name" value="Polysacc_synth"/>
</dbReference>
<feature type="transmembrane region" description="Helical" evidence="7">
    <location>
        <begin position="209"/>
        <end position="227"/>
    </location>
</feature>
<evidence type="ECO:0000256" key="7">
    <source>
        <dbReference type="SAM" id="Phobius"/>
    </source>
</evidence>
<evidence type="ECO:0000256" key="4">
    <source>
        <dbReference type="ARBA" id="ARBA00022989"/>
    </source>
</evidence>
<keyword evidence="5 7" id="KW-0472">Membrane</keyword>
<evidence type="ECO:0000256" key="3">
    <source>
        <dbReference type="ARBA" id="ARBA00022692"/>
    </source>
</evidence>
<feature type="transmembrane region" description="Helical" evidence="7">
    <location>
        <begin position="148"/>
        <end position="171"/>
    </location>
</feature>
<proteinExistence type="predicted"/>
<feature type="transmembrane region" description="Helical" evidence="7">
    <location>
        <begin position="248"/>
        <end position="268"/>
    </location>
</feature>
<accession>A0A4R5QKM3</accession>
<reference evidence="8 9" key="1">
    <citation type="journal article" date="2016" name="J. Microbiol.">
        <title>Dankookia rubra gen. nov., sp. nov., an alphaproteobacterium isolated from sediment of a shallow stream.</title>
        <authorList>
            <person name="Kim W.H."/>
            <person name="Kim D.H."/>
            <person name="Kang K."/>
            <person name="Ahn T.Y."/>
        </authorList>
    </citation>
    <scope>NUCLEOTIDE SEQUENCE [LARGE SCALE GENOMIC DNA]</scope>
    <source>
        <strain evidence="8 9">JCM30602</strain>
    </source>
</reference>
<feature type="transmembrane region" description="Helical" evidence="7">
    <location>
        <begin position="296"/>
        <end position="317"/>
    </location>
</feature>